<organism evidence="1 2">
    <name type="scientific">Sporanaerobium hydrogeniformans</name>
    <dbReference type="NCBI Taxonomy" id="3072179"/>
    <lineage>
        <taxon>Bacteria</taxon>
        <taxon>Bacillati</taxon>
        <taxon>Bacillota</taxon>
        <taxon>Clostridia</taxon>
        <taxon>Lachnospirales</taxon>
        <taxon>Lachnospiraceae</taxon>
        <taxon>Sporanaerobium</taxon>
    </lineage>
</organism>
<dbReference type="Proteomes" id="UP000224460">
    <property type="component" value="Unassembled WGS sequence"/>
</dbReference>
<evidence type="ECO:0000313" key="1">
    <source>
        <dbReference type="EMBL" id="PHV69230.1"/>
    </source>
</evidence>
<gene>
    <name evidence="1" type="ORF">CS063_16955</name>
</gene>
<proteinExistence type="predicted"/>
<accession>A0AC61D8R5</accession>
<name>A0AC61D8R5_9FIRM</name>
<evidence type="ECO:0000313" key="2">
    <source>
        <dbReference type="Proteomes" id="UP000224460"/>
    </source>
</evidence>
<comment type="caution">
    <text evidence="1">The sequence shown here is derived from an EMBL/GenBank/DDBJ whole genome shotgun (WGS) entry which is preliminary data.</text>
</comment>
<keyword evidence="2" id="KW-1185">Reference proteome</keyword>
<dbReference type="EMBL" id="PEDL01000041">
    <property type="protein sequence ID" value="PHV69230.1"/>
    <property type="molecule type" value="Genomic_DNA"/>
</dbReference>
<reference evidence="1" key="1">
    <citation type="submission" date="2017-10" db="EMBL/GenBank/DDBJ databases">
        <title>Genome sequence of cellulolytic Lachnospiraceae bacterium XHS1971 isolated from hotspring sediment.</title>
        <authorList>
            <person name="Vasudevan G."/>
            <person name="Joshi A.J."/>
            <person name="Hivarkar S."/>
            <person name="Lanjekar V.B."/>
            <person name="Dhakephalkar P.K."/>
            <person name="Dagar S."/>
        </authorList>
    </citation>
    <scope>NUCLEOTIDE SEQUENCE</scope>
    <source>
        <strain evidence="1">XHS1971</strain>
    </source>
</reference>
<protein>
    <submittedName>
        <fullName evidence="1">Uncharacterized protein</fullName>
    </submittedName>
</protein>
<sequence length="116" mass="13430">MSIYQDPIRFIKCELYSCWIACKNAHASAMKDTQFSQTAATTYALSALSHLMCIKSVYVCNYDKLENTMVESLIHQFDVFCNELITNFCTNHSHQWTDLEFDRLKELVTSSDLIEI</sequence>